<dbReference type="InterPro" id="IPR037579">
    <property type="entry name" value="FIB_ANG-like"/>
</dbReference>
<dbReference type="OMA" id="DNCYSAQ"/>
<organism evidence="6 7">
    <name type="scientific">Varanus komodoensis</name>
    <name type="common">Komodo dragon</name>
    <dbReference type="NCBI Taxonomy" id="61221"/>
    <lineage>
        <taxon>Eukaryota</taxon>
        <taxon>Metazoa</taxon>
        <taxon>Chordata</taxon>
        <taxon>Craniata</taxon>
        <taxon>Vertebrata</taxon>
        <taxon>Euteleostomi</taxon>
        <taxon>Lepidosauria</taxon>
        <taxon>Squamata</taxon>
        <taxon>Bifurcata</taxon>
        <taxon>Unidentata</taxon>
        <taxon>Episquamata</taxon>
        <taxon>Toxicofera</taxon>
        <taxon>Anguimorpha</taxon>
        <taxon>Paleoanguimorpha</taxon>
        <taxon>Varanoidea</taxon>
        <taxon>Varanidae</taxon>
        <taxon>Varanus</taxon>
    </lineage>
</organism>
<dbReference type="GO" id="GO:0030674">
    <property type="term" value="F:protein-macromolecule adaptor activity"/>
    <property type="evidence" value="ECO:0007669"/>
    <property type="project" value="TreeGrafter"/>
</dbReference>
<dbReference type="PANTHER" id="PTHR47221">
    <property type="entry name" value="FIBRINOGEN ALPHA CHAIN"/>
    <property type="match status" value="1"/>
</dbReference>
<evidence type="ECO:0000256" key="2">
    <source>
        <dbReference type="ARBA" id="ARBA00022525"/>
    </source>
</evidence>
<dbReference type="GO" id="GO:0042730">
    <property type="term" value="P:fibrinolysis"/>
    <property type="evidence" value="ECO:0007669"/>
    <property type="project" value="TreeGrafter"/>
</dbReference>
<dbReference type="GO" id="GO:0070527">
    <property type="term" value="P:platelet aggregation"/>
    <property type="evidence" value="ECO:0007669"/>
    <property type="project" value="TreeGrafter"/>
</dbReference>
<dbReference type="PANTHER" id="PTHR47221:SF5">
    <property type="entry name" value="FIBRINOGEN C-TERMINAL DOMAIN-CONTAINING PROTEIN"/>
    <property type="match status" value="1"/>
</dbReference>
<sequence length="235" mass="26756">MKGATGVWSLFSDYLARDCRHAYHRGRTQNGLYVIRPKYTSQFVAVYCDMDYDGGGWTVLHRNDVSQKTPWSGSWQDYKQGFGNLRGNHWLGNEIIYLLTRQNAFTVRFVIVDGNGKNKYAEYQSFRVDSESTGYVLRLGNYTGDAGDALTTVGESGIHDNMRFSTEDRDNDRRASTNCALDNGGGWWYDNCYSALLTSGQHIYWKGLCTQTSNCKVASIMIRPNGKNCHLPRRY</sequence>
<dbReference type="NCBIfam" id="NF040941">
    <property type="entry name" value="GGGWT_bact"/>
    <property type="match status" value="1"/>
</dbReference>
<dbReference type="PROSITE" id="PS51406">
    <property type="entry name" value="FIBRINOGEN_C_2"/>
    <property type="match status" value="1"/>
</dbReference>
<dbReference type="InterPro" id="IPR036056">
    <property type="entry name" value="Fibrinogen-like_C"/>
</dbReference>
<dbReference type="InterPro" id="IPR002181">
    <property type="entry name" value="Fibrinogen_a/b/g_C_dom"/>
</dbReference>
<name>A0A8D2J705_VARKO</name>
<accession>A0A8D2J705</accession>
<reference evidence="6" key="1">
    <citation type="submission" date="2025-08" db="UniProtKB">
        <authorList>
            <consortium name="Ensembl"/>
        </authorList>
    </citation>
    <scope>IDENTIFICATION</scope>
</reference>
<dbReference type="Ensembl" id="ENSVKKT00000009666.1">
    <property type="protein sequence ID" value="ENSVKKP00000009429.1"/>
    <property type="gene ID" value="ENSVKKG00000006671.1"/>
</dbReference>
<evidence type="ECO:0000256" key="4">
    <source>
        <dbReference type="ARBA" id="ARBA00023180"/>
    </source>
</evidence>
<evidence type="ECO:0000256" key="3">
    <source>
        <dbReference type="ARBA" id="ARBA00023157"/>
    </source>
</evidence>
<dbReference type="CDD" id="cd00087">
    <property type="entry name" value="FReD"/>
    <property type="match status" value="1"/>
</dbReference>
<dbReference type="Pfam" id="PF00147">
    <property type="entry name" value="Fibrinogen_C"/>
    <property type="match status" value="1"/>
</dbReference>
<keyword evidence="4" id="KW-0325">Glycoprotein</keyword>
<protein>
    <recommendedName>
        <fullName evidence="5">Fibrinogen C-terminal domain-containing protein</fullName>
    </recommendedName>
</protein>
<feature type="domain" description="Fibrinogen C-terminal" evidence="5">
    <location>
        <begin position="10"/>
        <end position="226"/>
    </location>
</feature>
<evidence type="ECO:0000256" key="1">
    <source>
        <dbReference type="ARBA" id="ARBA00004613"/>
    </source>
</evidence>
<dbReference type="InterPro" id="IPR014716">
    <property type="entry name" value="Fibrinogen_a/b/g_C_1"/>
</dbReference>
<dbReference type="Proteomes" id="UP000694545">
    <property type="component" value="Unplaced"/>
</dbReference>
<dbReference type="GO" id="GO:0005577">
    <property type="term" value="C:fibrinogen complex"/>
    <property type="evidence" value="ECO:0007669"/>
    <property type="project" value="TreeGrafter"/>
</dbReference>
<dbReference type="AlphaFoldDB" id="A0A8D2J705"/>
<keyword evidence="7" id="KW-1185">Reference proteome</keyword>
<evidence type="ECO:0000259" key="5">
    <source>
        <dbReference type="PROSITE" id="PS51406"/>
    </source>
</evidence>
<proteinExistence type="predicted"/>
<keyword evidence="3" id="KW-1015">Disulfide bond</keyword>
<evidence type="ECO:0000313" key="7">
    <source>
        <dbReference type="Proteomes" id="UP000694545"/>
    </source>
</evidence>
<reference evidence="6" key="2">
    <citation type="submission" date="2025-09" db="UniProtKB">
        <authorList>
            <consortium name="Ensembl"/>
        </authorList>
    </citation>
    <scope>IDENTIFICATION</scope>
</reference>
<comment type="subcellular location">
    <subcellularLocation>
        <location evidence="1">Secreted</location>
    </subcellularLocation>
</comment>
<dbReference type="SUPFAM" id="SSF56496">
    <property type="entry name" value="Fibrinogen C-terminal domain-like"/>
    <property type="match status" value="1"/>
</dbReference>
<evidence type="ECO:0000313" key="6">
    <source>
        <dbReference type="Ensembl" id="ENSVKKP00000009429.1"/>
    </source>
</evidence>
<dbReference type="SMART" id="SM00186">
    <property type="entry name" value="FBG"/>
    <property type="match status" value="1"/>
</dbReference>
<dbReference type="GO" id="GO:0072377">
    <property type="term" value="P:blood coagulation, common pathway"/>
    <property type="evidence" value="ECO:0007669"/>
    <property type="project" value="TreeGrafter"/>
</dbReference>
<dbReference type="GO" id="GO:0034116">
    <property type="term" value="P:positive regulation of heterotypic cell-cell adhesion"/>
    <property type="evidence" value="ECO:0007669"/>
    <property type="project" value="TreeGrafter"/>
</dbReference>
<dbReference type="Gene3D" id="3.90.215.10">
    <property type="entry name" value="Gamma Fibrinogen, chain A, domain 1"/>
    <property type="match status" value="1"/>
</dbReference>
<dbReference type="GO" id="GO:0005201">
    <property type="term" value="F:extracellular matrix structural constituent"/>
    <property type="evidence" value="ECO:0007669"/>
    <property type="project" value="TreeGrafter"/>
</dbReference>
<keyword evidence="2" id="KW-0964">Secreted</keyword>